<dbReference type="GeneID" id="25290652"/>
<feature type="region of interest" description="Disordered" evidence="1">
    <location>
        <begin position="113"/>
        <end position="153"/>
    </location>
</feature>
<dbReference type="Pfam" id="PF12511">
    <property type="entry name" value="DUF3716"/>
    <property type="match status" value="1"/>
</dbReference>
<feature type="compositionally biased region" description="Basic residues" evidence="1">
    <location>
        <begin position="119"/>
        <end position="129"/>
    </location>
</feature>
<protein>
    <submittedName>
        <fullName evidence="2">Uncharacterized protein</fullName>
    </submittedName>
</protein>
<feature type="compositionally biased region" description="Acidic residues" evidence="1">
    <location>
        <begin position="139"/>
        <end position="153"/>
    </location>
</feature>
<reference evidence="2 3" key="1">
    <citation type="submission" date="2015-01" db="EMBL/GenBank/DDBJ databases">
        <title>The Genome Sequence of Rhinocladiella mackenzie CBS 650.93.</title>
        <authorList>
            <consortium name="The Broad Institute Genomics Platform"/>
            <person name="Cuomo C."/>
            <person name="de Hoog S."/>
            <person name="Gorbushina A."/>
            <person name="Stielow B."/>
            <person name="Teixiera M."/>
            <person name="Abouelleil A."/>
            <person name="Chapman S.B."/>
            <person name="Priest M."/>
            <person name="Young S.K."/>
            <person name="Wortman J."/>
            <person name="Nusbaum C."/>
            <person name="Birren B."/>
        </authorList>
    </citation>
    <scope>NUCLEOTIDE SEQUENCE [LARGE SCALE GENOMIC DNA]</scope>
    <source>
        <strain evidence="2 3">CBS 650.93</strain>
    </source>
</reference>
<keyword evidence="3" id="KW-1185">Reference proteome</keyword>
<dbReference type="OrthoDB" id="4174112at2759"/>
<dbReference type="VEuPathDB" id="FungiDB:Z518_02581"/>
<evidence type="ECO:0000313" key="3">
    <source>
        <dbReference type="Proteomes" id="UP000053617"/>
    </source>
</evidence>
<proteinExistence type="predicted"/>
<dbReference type="InterPro" id="IPR022190">
    <property type="entry name" value="DUF3716"/>
</dbReference>
<dbReference type="Proteomes" id="UP000053617">
    <property type="component" value="Unassembled WGS sequence"/>
</dbReference>
<dbReference type="AlphaFoldDB" id="A0A0D2G059"/>
<evidence type="ECO:0000256" key="1">
    <source>
        <dbReference type="SAM" id="MobiDB-lite"/>
    </source>
</evidence>
<sequence length="153" mass="17023">MAHNVQLDIEINNKSTRCERLRANFSGVTKNVVVCRKKLTQSDEVLQKRAGYAEAIMMQQYGEVNNRICHHCGNSSGPFTECRSVAGEHNGACANCHFQQRAAYCSLNARIQDPARTPEKKKAKRGSKRARAEAAPVETADDDPDENDDNQSE</sequence>
<dbReference type="EMBL" id="KN847476">
    <property type="protein sequence ID" value="KIX07927.1"/>
    <property type="molecule type" value="Genomic_DNA"/>
</dbReference>
<name>A0A0D2G059_9EURO</name>
<gene>
    <name evidence="2" type="ORF">Z518_02581</name>
</gene>
<dbReference type="RefSeq" id="XP_013275063.1">
    <property type="nucleotide sequence ID" value="XM_013419609.1"/>
</dbReference>
<dbReference type="HOGENOM" id="CLU_1714298_0_0_1"/>
<accession>A0A0D2G059</accession>
<evidence type="ECO:0000313" key="2">
    <source>
        <dbReference type="EMBL" id="KIX07927.1"/>
    </source>
</evidence>
<organism evidence="2 3">
    <name type="scientific">Rhinocladiella mackenziei CBS 650.93</name>
    <dbReference type="NCBI Taxonomy" id="1442369"/>
    <lineage>
        <taxon>Eukaryota</taxon>
        <taxon>Fungi</taxon>
        <taxon>Dikarya</taxon>
        <taxon>Ascomycota</taxon>
        <taxon>Pezizomycotina</taxon>
        <taxon>Eurotiomycetes</taxon>
        <taxon>Chaetothyriomycetidae</taxon>
        <taxon>Chaetothyriales</taxon>
        <taxon>Herpotrichiellaceae</taxon>
        <taxon>Rhinocladiella</taxon>
    </lineage>
</organism>